<evidence type="ECO:0000256" key="10">
    <source>
        <dbReference type="ARBA" id="ARBA00023034"/>
    </source>
</evidence>
<comment type="subcellular location">
    <subcellularLocation>
        <location evidence="1">Golgi apparatus membrane</location>
        <topology evidence="1">Single-pass type II membrane protein</topology>
    </subcellularLocation>
</comment>
<sequence length="307" mass="34598">MSNQIDLIYTDIRGYGQINQMNIHVPTCKLRVLDSFGTQAKYNRGRRTEFGGLNLNLQQFYTLLPHSPDNTFLGFVVETTALPEQNIRMRHSKPIALVAGKVAKMWEQVLVGLGFPYESPAPLEAIANGIIFLNVRFTPPHGRSRTEFFANKPTDREHQQRHWSMYSAVGALAAYGVRDLISEFYVLSLPRLSVTKCAPTNYHNAHAVSPFDTRQPAKTVVVEYRQSVGISLRGFSLAIPRLFVRFRCAMARPAARAVRHPPSVGLDRIPTSCRDVPLNVGKTTPPIWPSVVFRLPCLARWSDLVER</sequence>
<keyword evidence="12" id="KW-0325">Glycoprotein</keyword>
<protein>
    <recommendedName>
        <fullName evidence="4">alpha-1,6-mannosyl-glycoprotein 6-beta-N-acetylglucosaminyltransferase</fullName>
        <ecNumber evidence="4">2.4.1.155</ecNumber>
    </recommendedName>
</protein>
<keyword evidence="8" id="KW-0735">Signal-anchor</keyword>
<organism evidence="15 16">
    <name type="scientific">Paragonimus westermani</name>
    <dbReference type="NCBI Taxonomy" id="34504"/>
    <lineage>
        <taxon>Eukaryota</taxon>
        <taxon>Metazoa</taxon>
        <taxon>Spiralia</taxon>
        <taxon>Lophotrochozoa</taxon>
        <taxon>Platyhelminthes</taxon>
        <taxon>Trematoda</taxon>
        <taxon>Digenea</taxon>
        <taxon>Plagiorchiida</taxon>
        <taxon>Troglotremata</taxon>
        <taxon>Troglotrematidae</taxon>
        <taxon>Paragonimus</taxon>
    </lineage>
</organism>
<name>A0A5J4P1I8_9TREM</name>
<evidence type="ECO:0000313" key="16">
    <source>
        <dbReference type="Proteomes" id="UP000324629"/>
    </source>
</evidence>
<dbReference type="GO" id="GO:0000139">
    <property type="term" value="C:Golgi membrane"/>
    <property type="evidence" value="ECO:0007669"/>
    <property type="project" value="UniProtKB-SubCell"/>
</dbReference>
<dbReference type="Pfam" id="PF15024">
    <property type="entry name" value="Glyco_transf_18"/>
    <property type="match status" value="1"/>
</dbReference>
<keyword evidence="9" id="KW-1133">Transmembrane helix</keyword>
<evidence type="ECO:0000256" key="7">
    <source>
        <dbReference type="ARBA" id="ARBA00022692"/>
    </source>
</evidence>
<dbReference type="InterPro" id="IPR052105">
    <property type="entry name" value="MGAT5_Glycosyltransferase"/>
</dbReference>
<dbReference type="UniPathway" id="UPA00378"/>
<proteinExistence type="inferred from homology"/>
<dbReference type="InterPro" id="IPR026116">
    <property type="entry name" value="GT18_cat"/>
</dbReference>
<dbReference type="EMBL" id="QNGE01000260">
    <property type="protein sequence ID" value="KAA3681178.1"/>
    <property type="molecule type" value="Genomic_DNA"/>
</dbReference>
<keyword evidence="6" id="KW-0808">Transferase</keyword>
<keyword evidence="7" id="KW-0812">Transmembrane</keyword>
<dbReference type="PANTHER" id="PTHR15075">
    <property type="entry name" value="ALPHA-MANNOSIDE BETA-1,6-N-ACETYLGLUCOSAMINYLTRANSFERASE"/>
    <property type="match status" value="1"/>
</dbReference>
<dbReference type="AlphaFoldDB" id="A0A5J4P1I8"/>
<dbReference type="GO" id="GO:0030144">
    <property type="term" value="F:alpha-1,6-mannosylglycoprotein 6-beta-N-acetylglucosaminyltransferase activity"/>
    <property type="evidence" value="ECO:0007669"/>
    <property type="project" value="UniProtKB-EC"/>
</dbReference>
<evidence type="ECO:0000256" key="6">
    <source>
        <dbReference type="ARBA" id="ARBA00022679"/>
    </source>
</evidence>
<evidence type="ECO:0000256" key="2">
    <source>
        <dbReference type="ARBA" id="ARBA00004922"/>
    </source>
</evidence>
<dbReference type="GO" id="GO:0006487">
    <property type="term" value="P:protein N-linked glycosylation"/>
    <property type="evidence" value="ECO:0007669"/>
    <property type="project" value="TreeGrafter"/>
</dbReference>
<dbReference type="EC" id="2.4.1.155" evidence="4"/>
<accession>A0A5J4P1I8</accession>
<dbReference type="Proteomes" id="UP000324629">
    <property type="component" value="Unassembled WGS sequence"/>
</dbReference>
<feature type="domain" description="Glycosyltransferase family 18 catalytic" evidence="14">
    <location>
        <begin position="3"/>
        <end position="108"/>
    </location>
</feature>
<keyword evidence="16" id="KW-1185">Reference proteome</keyword>
<evidence type="ECO:0000256" key="4">
    <source>
        <dbReference type="ARBA" id="ARBA00012671"/>
    </source>
</evidence>
<evidence type="ECO:0000256" key="12">
    <source>
        <dbReference type="ARBA" id="ARBA00023180"/>
    </source>
</evidence>
<reference evidence="15 16" key="1">
    <citation type="journal article" date="2019" name="Gigascience">
        <title>Whole-genome sequence of the oriental lung fluke Paragonimus westermani.</title>
        <authorList>
            <person name="Oey H."/>
            <person name="Zakrzewski M."/>
            <person name="Narain K."/>
            <person name="Devi K.R."/>
            <person name="Agatsuma T."/>
            <person name="Nawaratna S."/>
            <person name="Gobert G.N."/>
            <person name="Jones M.K."/>
            <person name="Ragan M.A."/>
            <person name="McManus D.P."/>
            <person name="Krause L."/>
        </authorList>
    </citation>
    <scope>NUCLEOTIDE SEQUENCE [LARGE SCALE GENOMIC DNA]</scope>
    <source>
        <strain evidence="15 16">IND2009</strain>
    </source>
</reference>
<gene>
    <name evidence="15" type="ORF">DEA37_0009625</name>
</gene>
<evidence type="ECO:0000256" key="13">
    <source>
        <dbReference type="ARBA" id="ARBA00048243"/>
    </source>
</evidence>
<evidence type="ECO:0000259" key="14">
    <source>
        <dbReference type="Pfam" id="PF15024"/>
    </source>
</evidence>
<keyword evidence="11" id="KW-0472">Membrane</keyword>
<keyword evidence="10" id="KW-0333">Golgi apparatus</keyword>
<evidence type="ECO:0000256" key="9">
    <source>
        <dbReference type="ARBA" id="ARBA00022989"/>
    </source>
</evidence>
<evidence type="ECO:0000256" key="8">
    <source>
        <dbReference type="ARBA" id="ARBA00022968"/>
    </source>
</evidence>
<evidence type="ECO:0000256" key="3">
    <source>
        <dbReference type="ARBA" id="ARBA00007477"/>
    </source>
</evidence>
<comment type="pathway">
    <text evidence="2">Protein modification; protein glycosylation.</text>
</comment>
<evidence type="ECO:0000256" key="5">
    <source>
        <dbReference type="ARBA" id="ARBA00022676"/>
    </source>
</evidence>
<dbReference type="PANTHER" id="PTHR15075:SF2">
    <property type="entry name" value="ALPHA-1,6-MANNOSYLGLYCOPROTEIN 6-BETA-N-ACETYLGLUCOSAMINYLTRANSFERASE"/>
    <property type="match status" value="1"/>
</dbReference>
<evidence type="ECO:0000256" key="11">
    <source>
        <dbReference type="ARBA" id="ARBA00023136"/>
    </source>
</evidence>
<evidence type="ECO:0000313" key="15">
    <source>
        <dbReference type="EMBL" id="KAA3681178.1"/>
    </source>
</evidence>
<evidence type="ECO:0000256" key="1">
    <source>
        <dbReference type="ARBA" id="ARBA00004323"/>
    </source>
</evidence>
<comment type="similarity">
    <text evidence="3">Belongs to the glycosyltransferase 18 family.</text>
</comment>
<keyword evidence="5" id="KW-0328">Glycosyltransferase</keyword>
<comment type="caution">
    <text evidence="15">The sequence shown here is derived from an EMBL/GenBank/DDBJ whole genome shotgun (WGS) entry which is preliminary data.</text>
</comment>
<comment type="catalytic activity">
    <reaction evidence="13">
        <text>N(4)-{beta-D-GlcNAc-(1-&gt;2)-[beta-D-GlcNAc-(1-&gt;4)]-alpha-D-Man-(1-&gt;3)-[beta-D-GlcNAc-(1-&gt;2)-alpha-D-Man-(1-&gt;6)]-beta-D-Man-(1-&gt;4)-beta-D-GlcNAc-(1-&gt;4)-beta-D-GlcNAc}-L-asparaginyl-[protein] + UDP-N-acetyl-alpha-D-glucosamine = N(4)-{beta-D-GlcNAc-(1-&gt;2)-[beta-D-GlcNAc-(1-&gt;4)]-alpha-D-Man-(1-&gt;3)-[beta-D-GlcNAc-(1-&gt;2)-[beta-D-GlcNAc-(1-&gt;6)]-alpha-D-Man-(1-&gt;6)]-beta-D-Man-(1-&gt;4)-beta-D-GlcNAc-(1-&gt;4)-beta-D-GlcNAc}-L-asparaginyl-[protein] + UDP + H(+)</text>
        <dbReference type="Rhea" id="RHEA:16921"/>
        <dbReference type="Rhea" id="RHEA-COMP:14374"/>
        <dbReference type="Rhea" id="RHEA-COMP:14377"/>
        <dbReference type="ChEBI" id="CHEBI:15378"/>
        <dbReference type="ChEBI" id="CHEBI:57705"/>
        <dbReference type="ChEBI" id="CHEBI:58223"/>
        <dbReference type="ChEBI" id="CHEBI:139507"/>
        <dbReference type="ChEBI" id="CHEBI:139510"/>
        <dbReference type="EC" id="2.4.1.155"/>
    </reaction>
</comment>